<evidence type="ECO:0000313" key="3">
    <source>
        <dbReference type="Proteomes" id="UP000295142"/>
    </source>
</evidence>
<proteinExistence type="predicted"/>
<dbReference type="AlphaFoldDB" id="A0A4R2KGR0"/>
<gene>
    <name evidence="2" type="ORF">EV655_103170</name>
</gene>
<evidence type="ECO:0000313" key="2">
    <source>
        <dbReference type="EMBL" id="TCO72941.1"/>
    </source>
</evidence>
<feature type="transmembrane region" description="Helical" evidence="1">
    <location>
        <begin position="65"/>
        <end position="88"/>
    </location>
</feature>
<organism evidence="2 3">
    <name type="scientific">Rhodovulum euryhalinum</name>
    <dbReference type="NCBI Taxonomy" id="35805"/>
    <lineage>
        <taxon>Bacteria</taxon>
        <taxon>Pseudomonadati</taxon>
        <taxon>Pseudomonadota</taxon>
        <taxon>Alphaproteobacteria</taxon>
        <taxon>Rhodobacterales</taxon>
        <taxon>Paracoccaceae</taxon>
        <taxon>Rhodovulum</taxon>
    </lineage>
</organism>
<keyword evidence="1" id="KW-0812">Transmembrane</keyword>
<comment type="caution">
    <text evidence="2">The sequence shown here is derived from an EMBL/GenBank/DDBJ whole genome shotgun (WGS) entry which is preliminary data.</text>
</comment>
<keyword evidence="3" id="KW-1185">Reference proteome</keyword>
<evidence type="ECO:0000256" key="1">
    <source>
        <dbReference type="SAM" id="Phobius"/>
    </source>
</evidence>
<feature type="transmembrane region" description="Helical" evidence="1">
    <location>
        <begin position="32"/>
        <end position="53"/>
    </location>
</feature>
<dbReference type="EMBL" id="SLWW01000003">
    <property type="protein sequence ID" value="TCO72941.1"/>
    <property type="molecule type" value="Genomic_DNA"/>
</dbReference>
<name>A0A4R2KGR0_9RHOB</name>
<dbReference type="RefSeq" id="WP_132542452.1">
    <property type="nucleotide sequence ID" value="NZ_SLWW01000003.1"/>
</dbReference>
<reference evidence="2 3" key="1">
    <citation type="submission" date="2019-03" db="EMBL/GenBank/DDBJ databases">
        <title>Genomic Encyclopedia of Type Strains, Phase IV (KMG-IV): sequencing the most valuable type-strain genomes for metagenomic binning, comparative biology and taxonomic classification.</title>
        <authorList>
            <person name="Goeker M."/>
        </authorList>
    </citation>
    <scope>NUCLEOTIDE SEQUENCE [LARGE SCALE GENOMIC DNA]</scope>
    <source>
        <strain evidence="2 3">DSM 4868</strain>
    </source>
</reference>
<accession>A0A4R2KGR0</accession>
<sequence>MTGLSVLLAYAGWAAAPLVAYAALSHGLRRAGRGFLVLLAGYSALVWLTWAALRAGTAAASVAPVAVLVPWAGVAVLSLLLYALGAWIGGGE</sequence>
<protein>
    <submittedName>
        <fullName evidence="2">Uncharacterized protein</fullName>
    </submittedName>
</protein>
<keyword evidence="1" id="KW-0472">Membrane</keyword>
<keyword evidence="1" id="KW-1133">Transmembrane helix</keyword>
<dbReference type="Proteomes" id="UP000295142">
    <property type="component" value="Unassembled WGS sequence"/>
</dbReference>